<evidence type="ECO:0000313" key="6">
    <source>
        <dbReference type="Proteomes" id="UP000292445"/>
    </source>
</evidence>
<comment type="caution">
    <text evidence="5">The sequence shown here is derived from an EMBL/GenBank/DDBJ whole genome shotgun (WGS) entry which is preliminary data.</text>
</comment>
<dbReference type="Pfam" id="PF01557">
    <property type="entry name" value="FAA_hydrolase"/>
    <property type="match status" value="1"/>
</dbReference>
<dbReference type="PANTHER" id="PTHR42796">
    <property type="entry name" value="FUMARYLACETOACETATE HYDROLASE DOMAIN-CONTAINING PROTEIN 2A-RELATED"/>
    <property type="match status" value="1"/>
</dbReference>
<dbReference type="OrthoDB" id="9805307at2"/>
<dbReference type="GO" id="GO:0046872">
    <property type="term" value="F:metal ion binding"/>
    <property type="evidence" value="ECO:0007669"/>
    <property type="project" value="UniProtKB-KW"/>
</dbReference>
<dbReference type="EMBL" id="SGXC01000001">
    <property type="protein sequence ID" value="RZS84388.1"/>
    <property type="molecule type" value="Genomic_DNA"/>
</dbReference>
<name>A0A4Q7NHS4_9BURK</name>
<evidence type="ECO:0000259" key="4">
    <source>
        <dbReference type="Pfam" id="PF01557"/>
    </source>
</evidence>
<reference evidence="5 6" key="1">
    <citation type="submission" date="2019-02" db="EMBL/GenBank/DDBJ databases">
        <title>Genomic Encyclopedia of Type Strains, Phase IV (KMG-IV): sequencing the most valuable type-strain genomes for metagenomic binning, comparative biology and taxonomic classification.</title>
        <authorList>
            <person name="Goeker M."/>
        </authorList>
    </citation>
    <scope>NUCLEOTIDE SEQUENCE [LARGE SCALE GENOMIC DNA]</scope>
    <source>
        <strain evidence="5 6">K24</strain>
    </source>
</reference>
<dbReference type="InterPro" id="IPR011234">
    <property type="entry name" value="Fumarylacetoacetase-like_C"/>
</dbReference>
<dbReference type="InterPro" id="IPR036663">
    <property type="entry name" value="Fumarylacetoacetase_C_sf"/>
</dbReference>
<dbReference type="GO" id="GO:0003824">
    <property type="term" value="F:catalytic activity"/>
    <property type="evidence" value="ECO:0007669"/>
    <property type="project" value="InterPro"/>
</dbReference>
<evidence type="ECO:0000256" key="3">
    <source>
        <dbReference type="ARBA" id="ARBA00022723"/>
    </source>
</evidence>
<evidence type="ECO:0000256" key="2">
    <source>
        <dbReference type="ARBA" id="ARBA00010211"/>
    </source>
</evidence>
<dbReference type="PANTHER" id="PTHR42796:SF4">
    <property type="entry name" value="FUMARYLACETOACETATE HYDROLASE DOMAIN-CONTAINING PROTEIN 2A"/>
    <property type="match status" value="1"/>
</dbReference>
<sequence>MDYDYRLVSFVDRGGAARAGVVVGGQVYDAADLLQSSGLPDAPATMAGLLDDWPGMDERVLAAVNSSALPTTASWPLESVALLAPVPAPGAIYCAGVNYRCHREEMARVHNRPPEPDLRESGFEPWHFLVPPRASLAGPDAIVERPAGCEKLDWEAELALVIGRQVRHVTPDEALSAVAGYAIANDLSARDLSVRPQQNEKSPFRADWLAHKGFEGSLPLGPWLTPARFAGDPQKLGIRLWVNDALKQDSDTSQMIYSAAEQIAHLSRLRTLYPGDVILTGTPAGVGSARGEFLQPGDLVRVEIDGLGQLRTRIV</sequence>
<dbReference type="GO" id="GO:0044281">
    <property type="term" value="P:small molecule metabolic process"/>
    <property type="evidence" value="ECO:0007669"/>
    <property type="project" value="UniProtKB-ARBA"/>
</dbReference>
<dbReference type="Gene3D" id="3.90.850.10">
    <property type="entry name" value="Fumarylacetoacetase-like, C-terminal domain"/>
    <property type="match status" value="1"/>
</dbReference>
<dbReference type="InterPro" id="IPR051121">
    <property type="entry name" value="FAH"/>
</dbReference>
<dbReference type="AlphaFoldDB" id="A0A4Q7NHS4"/>
<accession>A0A4Q7NHS4</accession>
<comment type="cofactor">
    <cofactor evidence="1">
        <name>Mg(2+)</name>
        <dbReference type="ChEBI" id="CHEBI:18420"/>
    </cofactor>
</comment>
<evidence type="ECO:0000313" key="5">
    <source>
        <dbReference type="EMBL" id="RZS84388.1"/>
    </source>
</evidence>
<dbReference type="SUPFAM" id="SSF56529">
    <property type="entry name" value="FAH"/>
    <property type="match status" value="1"/>
</dbReference>
<keyword evidence="6" id="KW-1185">Reference proteome</keyword>
<dbReference type="Proteomes" id="UP000292445">
    <property type="component" value="Unassembled WGS sequence"/>
</dbReference>
<protein>
    <submittedName>
        <fullName evidence="5">2-keto-4-pentenoate hydratase/2-oxohepta-3-ene-1,7-dioic acid hydratase in catechol pathway</fullName>
    </submittedName>
</protein>
<comment type="similarity">
    <text evidence="2">Belongs to the FAH family.</text>
</comment>
<organism evidence="5 6">
    <name type="scientific">Pigmentiphaga kullae</name>
    <dbReference type="NCBI Taxonomy" id="151784"/>
    <lineage>
        <taxon>Bacteria</taxon>
        <taxon>Pseudomonadati</taxon>
        <taxon>Pseudomonadota</taxon>
        <taxon>Betaproteobacteria</taxon>
        <taxon>Burkholderiales</taxon>
        <taxon>Alcaligenaceae</taxon>
        <taxon>Pigmentiphaga</taxon>
    </lineage>
</organism>
<evidence type="ECO:0000256" key="1">
    <source>
        <dbReference type="ARBA" id="ARBA00001946"/>
    </source>
</evidence>
<keyword evidence="3" id="KW-0479">Metal-binding</keyword>
<proteinExistence type="inferred from homology"/>
<gene>
    <name evidence="5" type="ORF">EV675_0405</name>
</gene>
<feature type="domain" description="Fumarylacetoacetase-like C-terminal" evidence="4">
    <location>
        <begin position="92"/>
        <end position="315"/>
    </location>
</feature>
<dbReference type="RefSeq" id="WP_130355759.1">
    <property type="nucleotide sequence ID" value="NZ_SGXC01000001.1"/>
</dbReference>